<dbReference type="AlphaFoldDB" id="A0A212U5Q6"/>
<evidence type="ECO:0000256" key="3">
    <source>
        <dbReference type="ARBA" id="ARBA00022982"/>
    </source>
</evidence>
<evidence type="ECO:0000256" key="5">
    <source>
        <dbReference type="ARBA" id="ARBA00023284"/>
    </source>
</evidence>
<keyword evidence="2" id="KW-0813">Transport</keyword>
<dbReference type="EMBL" id="FYEZ01000003">
    <property type="protein sequence ID" value="SNC73588.1"/>
    <property type="molecule type" value="Genomic_DNA"/>
</dbReference>
<gene>
    <name evidence="7" type="ORF">SAMN05445756_2040</name>
</gene>
<dbReference type="GO" id="GO:0005737">
    <property type="term" value="C:cytoplasm"/>
    <property type="evidence" value="ECO:0007669"/>
    <property type="project" value="TreeGrafter"/>
</dbReference>
<sequence>MTPADPDRASPGTAVVRELREPDELAALMTPGRLVVLTFTGSWCGSCTALEPVLADVAREWAGGAAGVEGGSDVPTPSPVFVTADTLRLPTLSAAYAVRTVPTTLLFGEGVVLDSIIGPVTRKELRERVRAAAEHAGRDAGR</sequence>
<evidence type="ECO:0000313" key="8">
    <source>
        <dbReference type="Proteomes" id="UP000198122"/>
    </source>
</evidence>
<dbReference type="Gene3D" id="3.40.30.10">
    <property type="entry name" value="Glutaredoxin"/>
    <property type="match status" value="1"/>
</dbReference>
<dbReference type="InterPro" id="IPR013766">
    <property type="entry name" value="Thioredoxin_domain"/>
</dbReference>
<dbReference type="OrthoDB" id="7629852at2"/>
<dbReference type="CDD" id="cd02947">
    <property type="entry name" value="TRX_family"/>
    <property type="match status" value="1"/>
</dbReference>
<dbReference type="RefSeq" id="WP_088819012.1">
    <property type="nucleotide sequence ID" value="NZ_FYEZ01000003.1"/>
</dbReference>
<dbReference type="PANTHER" id="PTHR45663:SF11">
    <property type="entry name" value="GEO12009P1"/>
    <property type="match status" value="1"/>
</dbReference>
<dbReference type="SUPFAM" id="SSF52833">
    <property type="entry name" value="Thioredoxin-like"/>
    <property type="match status" value="1"/>
</dbReference>
<protein>
    <submittedName>
        <fullName evidence="7">Thioredoxin 1</fullName>
    </submittedName>
</protein>
<dbReference type="PANTHER" id="PTHR45663">
    <property type="entry name" value="GEO12009P1"/>
    <property type="match status" value="1"/>
</dbReference>
<keyword evidence="4" id="KW-1015">Disulfide bond</keyword>
<keyword evidence="3" id="KW-0249">Electron transport</keyword>
<dbReference type="Pfam" id="PF00085">
    <property type="entry name" value="Thioredoxin"/>
    <property type="match status" value="1"/>
</dbReference>
<evidence type="ECO:0000256" key="4">
    <source>
        <dbReference type="ARBA" id="ARBA00023157"/>
    </source>
</evidence>
<dbReference type="PROSITE" id="PS51352">
    <property type="entry name" value="THIOREDOXIN_2"/>
    <property type="match status" value="1"/>
</dbReference>
<comment type="similarity">
    <text evidence="1">Belongs to the thioredoxin family.</text>
</comment>
<dbReference type="InterPro" id="IPR017937">
    <property type="entry name" value="Thioredoxin_CS"/>
</dbReference>
<keyword evidence="5" id="KW-0676">Redox-active center</keyword>
<dbReference type="PROSITE" id="PS00194">
    <property type="entry name" value="THIOREDOXIN_1"/>
    <property type="match status" value="1"/>
</dbReference>
<evidence type="ECO:0000259" key="6">
    <source>
        <dbReference type="PROSITE" id="PS51352"/>
    </source>
</evidence>
<keyword evidence="8" id="KW-1185">Reference proteome</keyword>
<dbReference type="GO" id="GO:0015035">
    <property type="term" value="F:protein-disulfide reductase activity"/>
    <property type="evidence" value="ECO:0007669"/>
    <property type="project" value="TreeGrafter"/>
</dbReference>
<evidence type="ECO:0000313" key="7">
    <source>
        <dbReference type="EMBL" id="SNC73588.1"/>
    </source>
</evidence>
<organism evidence="7 8">
    <name type="scientific">Kytococcus aerolatus</name>
    <dbReference type="NCBI Taxonomy" id="592308"/>
    <lineage>
        <taxon>Bacteria</taxon>
        <taxon>Bacillati</taxon>
        <taxon>Actinomycetota</taxon>
        <taxon>Actinomycetes</taxon>
        <taxon>Micrococcales</taxon>
        <taxon>Kytococcaceae</taxon>
        <taxon>Kytococcus</taxon>
    </lineage>
</organism>
<reference evidence="7 8" key="1">
    <citation type="submission" date="2017-06" db="EMBL/GenBank/DDBJ databases">
        <authorList>
            <person name="Kim H.J."/>
            <person name="Triplett B.A."/>
        </authorList>
    </citation>
    <scope>NUCLEOTIDE SEQUENCE [LARGE SCALE GENOMIC DNA]</scope>
    <source>
        <strain evidence="7 8">DSM 22179</strain>
    </source>
</reference>
<dbReference type="InterPro" id="IPR036249">
    <property type="entry name" value="Thioredoxin-like_sf"/>
</dbReference>
<dbReference type="Proteomes" id="UP000198122">
    <property type="component" value="Unassembled WGS sequence"/>
</dbReference>
<accession>A0A212U5Q6</accession>
<name>A0A212U5Q6_9MICO</name>
<evidence type="ECO:0000256" key="1">
    <source>
        <dbReference type="ARBA" id="ARBA00008987"/>
    </source>
</evidence>
<feature type="domain" description="Thioredoxin" evidence="6">
    <location>
        <begin position="1"/>
        <end position="134"/>
    </location>
</feature>
<evidence type="ECO:0000256" key="2">
    <source>
        <dbReference type="ARBA" id="ARBA00022448"/>
    </source>
</evidence>
<proteinExistence type="inferred from homology"/>